<dbReference type="InterPro" id="IPR025377">
    <property type="entry name" value="DUF4367"/>
</dbReference>
<reference evidence="3 4" key="1">
    <citation type="submission" date="2018-08" db="EMBL/GenBank/DDBJ databases">
        <title>Murine metabolic-syndrome-specific gut microbial biobank.</title>
        <authorList>
            <person name="Liu C."/>
        </authorList>
    </citation>
    <scope>NUCLEOTIDE SEQUENCE [LARGE SCALE GENOMIC DNA]</scope>
    <source>
        <strain evidence="3 4">28</strain>
    </source>
</reference>
<comment type="caution">
    <text evidence="3">The sequence shown here is derived from an EMBL/GenBank/DDBJ whole genome shotgun (WGS) entry which is preliminary data.</text>
</comment>
<keyword evidence="1" id="KW-0472">Membrane</keyword>
<evidence type="ECO:0000259" key="2">
    <source>
        <dbReference type="Pfam" id="PF14285"/>
    </source>
</evidence>
<dbReference type="Proteomes" id="UP000446866">
    <property type="component" value="Unassembled WGS sequence"/>
</dbReference>
<keyword evidence="1" id="KW-1133">Transmembrane helix</keyword>
<keyword evidence="4" id="KW-1185">Reference proteome</keyword>
<proteinExistence type="predicted"/>
<accession>A0A845QII0</accession>
<dbReference type="EMBL" id="QXWK01000008">
    <property type="protein sequence ID" value="NBH60911.1"/>
    <property type="molecule type" value="Genomic_DNA"/>
</dbReference>
<organism evidence="3 4">
    <name type="scientific">Anaerotruncus colihominis</name>
    <dbReference type="NCBI Taxonomy" id="169435"/>
    <lineage>
        <taxon>Bacteria</taxon>
        <taxon>Bacillati</taxon>
        <taxon>Bacillota</taxon>
        <taxon>Clostridia</taxon>
        <taxon>Eubacteriales</taxon>
        <taxon>Oscillospiraceae</taxon>
        <taxon>Anaerotruncus</taxon>
    </lineage>
</organism>
<evidence type="ECO:0000256" key="1">
    <source>
        <dbReference type="SAM" id="Phobius"/>
    </source>
</evidence>
<evidence type="ECO:0000313" key="3">
    <source>
        <dbReference type="EMBL" id="NBH60911.1"/>
    </source>
</evidence>
<evidence type="ECO:0000313" key="4">
    <source>
        <dbReference type="Proteomes" id="UP000446866"/>
    </source>
</evidence>
<dbReference type="RefSeq" id="WP_160201205.1">
    <property type="nucleotide sequence ID" value="NZ_QXWK01000008.1"/>
</dbReference>
<feature type="transmembrane region" description="Helical" evidence="1">
    <location>
        <begin position="60"/>
        <end position="78"/>
    </location>
</feature>
<sequence length="219" mass="25183">MNEHDIEKKTDEILMALGKELSKSRKVYAEALLDESMPDPPFVMHEKAKSKSSKKMLKRALILVAVLTLTLGMLVVSVDAVRLKLFEFFMVDKDGYTDLQPSDGNVIENEMPEFYLSYVPEGYALSLKNVEQGMTTIIYKDDNDQYINFEAYTSNDTTASIDNENLQREQIRVNEFEGWHFYNDDFDMVVWQVGDYLLNISSSLGKEETLKIAQNTFIK</sequence>
<protein>
    <submittedName>
        <fullName evidence="3">DUF4367 domain-containing protein</fullName>
    </submittedName>
</protein>
<gene>
    <name evidence="3" type="ORF">D0435_04490</name>
</gene>
<feature type="domain" description="DUF4367" evidence="2">
    <location>
        <begin position="116"/>
        <end position="215"/>
    </location>
</feature>
<name>A0A845QII0_9FIRM</name>
<dbReference type="AlphaFoldDB" id="A0A845QII0"/>
<dbReference type="Pfam" id="PF14285">
    <property type="entry name" value="DUF4367"/>
    <property type="match status" value="1"/>
</dbReference>
<keyword evidence="1" id="KW-0812">Transmembrane</keyword>